<protein>
    <submittedName>
        <fullName evidence="2">Uncharacterized protein</fullName>
    </submittedName>
</protein>
<sequence>MKPSLLCCALFPLSLLLFSPPVLARTIAFETLPALTRQSGDPNCPPTVIAYETNLPYQEGGYALNGTANLTAIATNIRFAESRPFSVTWTGTLKPAYRNCLGTARMTTVDGEAYQDHSYMRVWYEGGQVYFTLDMTGNRDPNNYTTSILFQTILNGNPRWRWGGSD</sequence>
<accession>A0ABD4T6V6</accession>
<dbReference type="Proteomes" id="UP000031561">
    <property type="component" value="Unassembled WGS sequence"/>
</dbReference>
<keyword evidence="3" id="KW-1185">Reference proteome</keyword>
<dbReference type="RefSeq" id="WP_166275911.1">
    <property type="nucleotide sequence ID" value="NZ_JTHE03000088.1"/>
</dbReference>
<gene>
    <name evidence="2" type="ORF">QQ91_0015400</name>
</gene>
<proteinExistence type="predicted"/>
<evidence type="ECO:0000313" key="3">
    <source>
        <dbReference type="Proteomes" id="UP000031561"/>
    </source>
</evidence>
<organism evidence="2 3">
    <name type="scientific">Lyngbya confervoides BDU141951</name>
    <dbReference type="NCBI Taxonomy" id="1574623"/>
    <lineage>
        <taxon>Bacteria</taxon>
        <taxon>Bacillati</taxon>
        <taxon>Cyanobacteriota</taxon>
        <taxon>Cyanophyceae</taxon>
        <taxon>Oscillatoriophycideae</taxon>
        <taxon>Oscillatoriales</taxon>
        <taxon>Microcoleaceae</taxon>
        <taxon>Lyngbya</taxon>
    </lineage>
</organism>
<dbReference type="AlphaFoldDB" id="A0ABD4T6V6"/>
<feature type="signal peptide" evidence="1">
    <location>
        <begin position="1"/>
        <end position="24"/>
    </location>
</feature>
<reference evidence="2 3" key="1">
    <citation type="journal article" date="2015" name="Genome Announc.">
        <title>Draft Genome Sequence of Filamentous Marine Cyanobacterium Lyngbya confervoides Strain BDU141951.</title>
        <authorList>
            <person name="Chandrababunaidu M.M."/>
            <person name="Sen D."/>
            <person name="Tripathy S."/>
        </authorList>
    </citation>
    <scope>NUCLEOTIDE SEQUENCE [LARGE SCALE GENOMIC DNA]</scope>
    <source>
        <strain evidence="2 3">BDU141951</strain>
    </source>
</reference>
<keyword evidence="1" id="KW-0732">Signal</keyword>
<evidence type="ECO:0000313" key="2">
    <source>
        <dbReference type="EMBL" id="MCM1984210.1"/>
    </source>
</evidence>
<feature type="chain" id="PRO_5044894056" evidence="1">
    <location>
        <begin position="25"/>
        <end position="166"/>
    </location>
</feature>
<name>A0ABD4T6V6_9CYAN</name>
<dbReference type="EMBL" id="JTHE03000088">
    <property type="protein sequence ID" value="MCM1984210.1"/>
    <property type="molecule type" value="Genomic_DNA"/>
</dbReference>
<comment type="caution">
    <text evidence="2">The sequence shown here is derived from an EMBL/GenBank/DDBJ whole genome shotgun (WGS) entry which is preliminary data.</text>
</comment>
<evidence type="ECO:0000256" key="1">
    <source>
        <dbReference type="SAM" id="SignalP"/>
    </source>
</evidence>